<dbReference type="InterPro" id="IPR011856">
    <property type="entry name" value="tRNA_endonuc-like_dom_sf"/>
</dbReference>
<dbReference type="OrthoDB" id="9803736at2"/>
<evidence type="ECO:0000313" key="3">
    <source>
        <dbReference type="EMBL" id="PKQ46165.1"/>
    </source>
</evidence>
<dbReference type="Gene3D" id="3.40.1350.10">
    <property type="match status" value="1"/>
</dbReference>
<protein>
    <submittedName>
        <fullName evidence="3">Restriction endonuclease</fullName>
    </submittedName>
</protein>
<dbReference type="GO" id="GO:0015666">
    <property type="term" value="F:restriction endodeoxyribonuclease activity"/>
    <property type="evidence" value="ECO:0007669"/>
    <property type="project" value="TreeGrafter"/>
</dbReference>
<keyword evidence="3" id="KW-0255">Endonuclease</keyword>
<dbReference type="Pfam" id="PF04471">
    <property type="entry name" value="Mrr_cat"/>
    <property type="match status" value="1"/>
</dbReference>
<name>A0A2N3HML0_9FLAO</name>
<dbReference type="PANTHER" id="PTHR30015">
    <property type="entry name" value="MRR RESTRICTION SYSTEM PROTEIN"/>
    <property type="match status" value="1"/>
</dbReference>
<dbReference type="GO" id="GO:0009307">
    <property type="term" value="P:DNA restriction-modification system"/>
    <property type="evidence" value="ECO:0007669"/>
    <property type="project" value="InterPro"/>
</dbReference>
<evidence type="ECO:0000313" key="4">
    <source>
        <dbReference type="Proteomes" id="UP000233435"/>
    </source>
</evidence>
<dbReference type="AlphaFoldDB" id="A0A2N3HML0"/>
<dbReference type="InterPro" id="IPR052906">
    <property type="entry name" value="Type_IV_Methyl-Rstrct_Enzyme"/>
</dbReference>
<feature type="domain" description="Restriction system protein Mrr-like N-terminal" evidence="2">
    <location>
        <begin position="10"/>
        <end position="84"/>
    </location>
</feature>
<dbReference type="SUPFAM" id="SSF52980">
    <property type="entry name" value="Restriction endonuclease-like"/>
    <property type="match status" value="1"/>
</dbReference>
<gene>
    <name evidence="3" type="ORF">CSW08_03070</name>
</gene>
<dbReference type="InterPro" id="IPR025745">
    <property type="entry name" value="Mrr-like_N_dom"/>
</dbReference>
<keyword evidence="3" id="KW-0378">Hydrolase</keyword>
<keyword evidence="4" id="KW-1185">Reference proteome</keyword>
<accession>A0A2N3HML0</accession>
<dbReference type="PANTHER" id="PTHR30015:SF7">
    <property type="entry name" value="TYPE IV METHYL-DIRECTED RESTRICTION ENZYME ECOKMRR"/>
    <property type="match status" value="1"/>
</dbReference>
<dbReference type="EMBL" id="PJEO01000014">
    <property type="protein sequence ID" value="PKQ46165.1"/>
    <property type="molecule type" value="Genomic_DNA"/>
</dbReference>
<evidence type="ECO:0000259" key="1">
    <source>
        <dbReference type="Pfam" id="PF04471"/>
    </source>
</evidence>
<dbReference type="GO" id="GO:0003677">
    <property type="term" value="F:DNA binding"/>
    <property type="evidence" value="ECO:0007669"/>
    <property type="project" value="InterPro"/>
</dbReference>
<dbReference type="Proteomes" id="UP000233435">
    <property type="component" value="Unassembled WGS sequence"/>
</dbReference>
<organism evidence="3 4">
    <name type="scientific">Confluentibacter flavum</name>
    <dbReference type="NCBI Taxonomy" id="1909700"/>
    <lineage>
        <taxon>Bacteria</taxon>
        <taxon>Pseudomonadati</taxon>
        <taxon>Bacteroidota</taxon>
        <taxon>Flavobacteriia</taxon>
        <taxon>Flavobacteriales</taxon>
        <taxon>Flavobacteriaceae</taxon>
        <taxon>Confluentibacter</taxon>
    </lineage>
</organism>
<dbReference type="InterPro" id="IPR011335">
    <property type="entry name" value="Restrct_endonuc-II-like"/>
</dbReference>
<sequence>MKSFPNREYFFNYTIQALTELGGSGSNNEINNKVIDILQLPEELLNKIHKDTNQTEFEYQMAWVRTMLKNQGLIENSKRGVWSIKTNQEITLPKFKIQFDKNQAKKVDEEITDVEEWKEKLLNVISENLSPNAFERLVQRILREKGFSQVEVTGRTGDGGIDGVGIAKINGILSFHIIFQCKRYKGKVGSKDIRDFRGAMVGRTDKGLFITTGMFTRDAISEASRDGAPVIDLIDGDLLVEKLKELGLGVSVEFKEEVTIDIEWFKNF</sequence>
<dbReference type="InterPro" id="IPR007560">
    <property type="entry name" value="Restrct_endonuc_IV_Mrr"/>
</dbReference>
<dbReference type="RefSeq" id="WP_106658441.1">
    <property type="nucleotide sequence ID" value="NZ_PJEO01000014.1"/>
</dbReference>
<reference evidence="3 4" key="1">
    <citation type="submission" date="2017-12" db="EMBL/GenBank/DDBJ databases">
        <title>Confluentibacter flavum sp. nov., isolated from the saline lake.</title>
        <authorList>
            <person name="Yu L."/>
        </authorList>
    </citation>
    <scope>NUCLEOTIDE SEQUENCE [LARGE SCALE GENOMIC DNA]</scope>
    <source>
        <strain evidence="3 4">3B</strain>
    </source>
</reference>
<comment type="caution">
    <text evidence="3">The sequence shown here is derived from an EMBL/GenBank/DDBJ whole genome shotgun (WGS) entry which is preliminary data.</text>
</comment>
<keyword evidence="3" id="KW-0540">Nuclease</keyword>
<proteinExistence type="predicted"/>
<feature type="domain" description="Restriction endonuclease type IV Mrr" evidence="1">
    <location>
        <begin position="128"/>
        <end position="241"/>
    </location>
</feature>
<dbReference type="Pfam" id="PF14338">
    <property type="entry name" value="Mrr_N"/>
    <property type="match status" value="1"/>
</dbReference>
<evidence type="ECO:0000259" key="2">
    <source>
        <dbReference type="Pfam" id="PF14338"/>
    </source>
</evidence>